<feature type="region of interest" description="Aspartate" evidence="7">
    <location>
        <begin position="198"/>
        <end position="201"/>
    </location>
</feature>
<proteinExistence type="inferred from homology"/>
<dbReference type="PROSITE" id="PS50862">
    <property type="entry name" value="AA_TRNA_LIGASE_II"/>
    <property type="match status" value="1"/>
</dbReference>
<evidence type="ECO:0000256" key="4">
    <source>
        <dbReference type="ARBA" id="ARBA00022840"/>
    </source>
</evidence>
<sequence length="465" mass="54279">MNRILTKNTPNYLEKSVRVSGWVNTIRSHGKIIFFDLRDRSGLVQVVFTPNLKPEIYGLAQKVKPEWVIEITGKVSPRPKGMENPKIETGKIELRAQNLEILSQAKTLPFSIETPGYEVNEEKRLEYRYLDLRRPRLRKNLEMRQKVIQFMREFLIREEFLEIETPILTKSTPEGARDYLVPTRLQPGKFYALPQSPQQYKQLLMVSGIEKYFQIARCFRDEDPRANRQAEHTQLDIEISFVKQEEVMNLVESLFISLIKKIYPEKKIQKIPFPKITYQKAMEKYGTDRPDLRKDKTNPYFLAFCWVINFPFFKKDEKRRWTFTHNPFSAPKSEFMEDLLSRKNIKSILTTQYDIVANGLEVGGGSIRNHRPDALEAVFEIIGYEKEEIKNKFGHMLRAFEYGAPPHGGIASGIDRLLAVLQNEPNIREVIAFPKTGDSRDLMMDAPSKVSEKQLKELHLKILPR</sequence>
<dbReference type="Gene3D" id="3.30.1360.30">
    <property type="entry name" value="GAD-like domain"/>
    <property type="match status" value="1"/>
</dbReference>
<evidence type="ECO:0000256" key="6">
    <source>
        <dbReference type="ARBA" id="ARBA00023146"/>
    </source>
</evidence>
<dbReference type="AlphaFoldDB" id="A0A2H0N1L2"/>
<keyword evidence="3 7" id="KW-0547">Nucleotide-binding</keyword>
<comment type="catalytic activity">
    <reaction evidence="7">
        <text>tRNA(Asx) + L-aspartate + ATP = L-aspartyl-tRNA(Asx) + AMP + diphosphate</text>
        <dbReference type="Rhea" id="RHEA:18349"/>
        <dbReference type="Rhea" id="RHEA-COMP:9710"/>
        <dbReference type="Rhea" id="RHEA-COMP:9711"/>
        <dbReference type="ChEBI" id="CHEBI:29991"/>
        <dbReference type="ChEBI" id="CHEBI:30616"/>
        <dbReference type="ChEBI" id="CHEBI:33019"/>
        <dbReference type="ChEBI" id="CHEBI:78442"/>
        <dbReference type="ChEBI" id="CHEBI:78516"/>
        <dbReference type="ChEBI" id="CHEBI:456215"/>
        <dbReference type="EC" id="6.1.1.23"/>
    </reaction>
</comment>
<dbReference type="PANTHER" id="PTHR22594:SF5">
    <property type="entry name" value="ASPARTATE--TRNA LIGASE, MITOCHONDRIAL"/>
    <property type="match status" value="1"/>
</dbReference>
<dbReference type="InterPro" id="IPR047090">
    <property type="entry name" value="AspRS_core"/>
</dbReference>
<evidence type="ECO:0000256" key="5">
    <source>
        <dbReference type="ARBA" id="ARBA00022917"/>
    </source>
</evidence>
<protein>
    <recommendedName>
        <fullName evidence="7">Aspartate--tRNA(Asp/Asn) ligase</fullName>
        <ecNumber evidence="7">6.1.1.23</ecNumber>
    </recommendedName>
    <alternativeName>
        <fullName evidence="7">Aspartyl-tRNA synthetase</fullName>
        <shortName evidence="7">AspRS</shortName>
    </alternativeName>
    <alternativeName>
        <fullName evidence="7">Non-discriminating aspartyl-tRNA synthetase</fullName>
        <shortName evidence="7">ND-AspRS</shortName>
    </alternativeName>
</protein>
<dbReference type="InterPro" id="IPR002312">
    <property type="entry name" value="Asp/Asn-tRNA-synth_IIb"/>
</dbReference>
<dbReference type="InterPro" id="IPR004365">
    <property type="entry name" value="NA-bd_OB_tRNA"/>
</dbReference>
<evidence type="ECO:0000313" key="9">
    <source>
        <dbReference type="EMBL" id="PIR02793.1"/>
    </source>
</evidence>
<dbReference type="SUPFAM" id="SSF50249">
    <property type="entry name" value="Nucleic acid-binding proteins"/>
    <property type="match status" value="1"/>
</dbReference>
<dbReference type="InterPro" id="IPR004524">
    <property type="entry name" value="Asp-tRNA-ligase_1"/>
</dbReference>
<dbReference type="InterPro" id="IPR006195">
    <property type="entry name" value="aa-tRNA-synth_II"/>
</dbReference>
<dbReference type="PANTHER" id="PTHR22594">
    <property type="entry name" value="ASPARTYL/LYSYL-TRNA SYNTHETASE"/>
    <property type="match status" value="1"/>
</dbReference>
<dbReference type="GO" id="GO:0005737">
    <property type="term" value="C:cytoplasm"/>
    <property type="evidence" value="ECO:0007669"/>
    <property type="project" value="UniProtKB-SubCell"/>
</dbReference>
<dbReference type="InterPro" id="IPR012340">
    <property type="entry name" value="NA-bd_OB-fold"/>
</dbReference>
<feature type="site" description="Important for tRNA non-discrimination" evidence="7">
    <location>
        <position position="29"/>
    </location>
</feature>
<keyword evidence="5 7" id="KW-0648">Protein biosynthesis</keyword>
<keyword evidence="6 7" id="KW-0030">Aminoacyl-tRNA synthetase</keyword>
<evidence type="ECO:0000259" key="8">
    <source>
        <dbReference type="PROSITE" id="PS50862"/>
    </source>
</evidence>
<comment type="subunit">
    <text evidence="7">Homodimer.</text>
</comment>
<evidence type="ECO:0000256" key="3">
    <source>
        <dbReference type="ARBA" id="ARBA00022741"/>
    </source>
</evidence>
<dbReference type="GO" id="GO:0006422">
    <property type="term" value="P:aspartyl-tRNA aminoacylation"/>
    <property type="evidence" value="ECO:0007669"/>
    <property type="project" value="UniProtKB-UniRule"/>
</dbReference>
<dbReference type="InterPro" id="IPR045864">
    <property type="entry name" value="aa-tRNA-synth_II/BPL/LPL"/>
</dbReference>
<name>A0A2H0N1L2_9BACT</name>
<feature type="binding site" evidence="7">
    <location>
        <position position="361"/>
    </location>
    <ligand>
        <name>ATP</name>
        <dbReference type="ChEBI" id="CHEBI:30616"/>
    </ligand>
</feature>
<keyword evidence="4 7" id="KW-0067">ATP-binding</keyword>
<dbReference type="Gene3D" id="2.40.50.140">
    <property type="entry name" value="Nucleic acid-binding proteins"/>
    <property type="match status" value="1"/>
</dbReference>
<dbReference type="GO" id="GO:0005524">
    <property type="term" value="F:ATP binding"/>
    <property type="evidence" value="ECO:0007669"/>
    <property type="project" value="UniProtKB-UniRule"/>
</dbReference>
<feature type="binding site" evidence="7">
    <location>
        <position position="229"/>
    </location>
    <ligand>
        <name>ATP</name>
        <dbReference type="ChEBI" id="CHEBI:30616"/>
    </ligand>
</feature>
<feature type="binding site" evidence="7">
    <location>
        <begin position="413"/>
        <end position="416"/>
    </location>
    <ligand>
        <name>ATP</name>
        <dbReference type="ChEBI" id="CHEBI:30616"/>
    </ligand>
</feature>
<evidence type="ECO:0000256" key="1">
    <source>
        <dbReference type="ARBA" id="ARBA00006303"/>
    </source>
</evidence>
<accession>A0A2H0N1L2</accession>
<dbReference type="Pfam" id="PF00152">
    <property type="entry name" value="tRNA-synt_2"/>
    <property type="match status" value="1"/>
</dbReference>
<comment type="subcellular location">
    <subcellularLocation>
        <location evidence="7">Cytoplasm</location>
    </subcellularLocation>
</comment>
<feature type="binding site" evidence="7">
    <location>
        <position position="368"/>
    </location>
    <ligand>
        <name>L-aspartate</name>
        <dbReference type="ChEBI" id="CHEBI:29991"/>
    </ligand>
</feature>
<dbReference type="InterPro" id="IPR004364">
    <property type="entry name" value="Aa-tRNA-synt_II"/>
</dbReference>
<dbReference type="InterPro" id="IPR004115">
    <property type="entry name" value="GAD-like_sf"/>
</dbReference>
<dbReference type="CDD" id="cd00777">
    <property type="entry name" value="AspRS_core"/>
    <property type="match status" value="1"/>
</dbReference>
<comment type="similarity">
    <text evidence="1 7">Belongs to the class-II aminoacyl-tRNA synthetase family. Type 1 subfamily.</text>
</comment>
<feature type="site" description="Important for tRNA non-discrimination" evidence="7">
    <location>
        <position position="81"/>
    </location>
</feature>
<dbReference type="GO" id="GO:0004815">
    <property type="term" value="F:aspartate-tRNA ligase activity"/>
    <property type="evidence" value="ECO:0007669"/>
    <property type="project" value="UniProtKB-UniRule"/>
</dbReference>
<dbReference type="Gene3D" id="3.30.930.10">
    <property type="entry name" value="Bira Bifunctional Protein, Domain 2"/>
    <property type="match status" value="2"/>
</dbReference>
<comment type="caution">
    <text evidence="9">The sequence shown here is derived from an EMBL/GenBank/DDBJ whole genome shotgun (WGS) entry which is preliminary data.</text>
</comment>
<dbReference type="PRINTS" id="PR01042">
    <property type="entry name" value="TRNASYNTHASP"/>
</dbReference>
<dbReference type="GO" id="GO:0003676">
    <property type="term" value="F:nucleic acid binding"/>
    <property type="evidence" value="ECO:0007669"/>
    <property type="project" value="InterPro"/>
</dbReference>
<reference evidence="9 10" key="1">
    <citation type="submission" date="2017-09" db="EMBL/GenBank/DDBJ databases">
        <title>Depth-based differentiation of microbial function through sediment-hosted aquifers and enrichment of novel symbionts in the deep terrestrial subsurface.</title>
        <authorList>
            <person name="Probst A.J."/>
            <person name="Ladd B."/>
            <person name="Jarett J.K."/>
            <person name="Geller-Mcgrath D.E."/>
            <person name="Sieber C.M."/>
            <person name="Emerson J.B."/>
            <person name="Anantharaman K."/>
            <person name="Thomas B.C."/>
            <person name="Malmstrom R."/>
            <person name="Stieglmeier M."/>
            <person name="Klingl A."/>
            <person name="Woyke T."/>
            <person name="Ryan C.M."/>
            <person name="Banfield J.F."/>
        </authorList>
    </citation>
    <scope>NUCLEOTIDE SEQUENCE [LARGE SCALE GENOMIC DNA]</scope>
    <source>
        <strain evidence="9">CG11_big_fil_rev_8_21_14_0_20_35_11</strain>
    </source>
</reference>
<feature type="binding site" evidence="7">
    <location>
        <position position="325"/>
    </location>
    <ligand>
        <name>L-aspartate</name>
        <dbReference type="ChEBI" id="CHEBI:29991"/>
    </ligand>
</feature>
<evidence type="ECO:0000256" key="7">
    <source>
        <dbReference type="HAMAP-Rule" id="MF_00044"/>
    </source>
</evidence>
<dbReference type="InterPro" id="IPR047089">
    <property type="entry name" value="Asp-tRNA-ligase_1_N"/>
</dbReference>
<dbReference type="SUPFAM" id="SSF55681">
    <property type="entry name" value="Class II aaRS and biotin synthetases"/>
    <property type="match status" value="1"/>
</dbReference>
<feature type="binding site" evidence="7">
    <location>
        <begin position="220"/>
        <end position="222"/>
    </location>
    <ligand>
        <name>ATP</name>
        <dbReference type="ChEBI" id="CHEBI:30616"/>
    </ligand>
</feature>
<dbReference type="HAMAP" id="MF_00044">
    <property type="entry name" value="Asp_tRNA_synth_type1"/>
    <property type="match status" value="1"/>
</dbReference>
<dbReference type="Pfam" id="PF01336">
    <property type="entry name" value="tRNA_anti-codon"/>
    <property type="match status" value="1"/>
</dbReference>
<dbReference type="EMBL" id="PCWK01000011">
    <property type="protein sequence ID" value="PIR02793.1"/>
    <property type="molecule type" value="Genomic_DNA"/>
</dbReference>
<dbReference type="CDD" id="cd04317">
    <property type="entry name" value="EcAspRS_like_N"/>
    <property type="match status" value="1"/>
</dbReference>
<gene>
    <name evidence="7 9" type="primary">aspS</name>
    <name evidence="9" type="ORF">COV62_00470</name>
</gene>
<dbReference type="NCBIfam" id="TIGR00459">
    <property type="entry name" value="aspS_bact"/>
    <property type="match status" value="1"/>
</dbReference>
<comment type="function">
    <text evidence="7">Aspartyl-tRNA synthetase with relaxed tRNA specificity since it is able to aspartylate not only its cognate tRNA(Asp) but also tRNA(Asn). Reaction proceeds in two steps: L-aspartate is first activated by ATP to form Asp-AMP and then transferred to the acceptor end of tRNA(Asp/Asn).</text>
</comment>
<feature type="binding site" evidence="7">
    <location>
        <position position="174"/>
    </location>
    <ligand>
        <name>L-aspartate</name>
        <dbReference type="ChEBI" id="CHEBI:29991"/>
    </ligand>
</feature>
<evidence type="ECO:0000256" key="2">
    <source>
        <dbReference type="ARBA" id="ARBA00022598"/>
    </source>
</evidence>
<keyword evidence="7" id="KW-0963">Cytoplasm</keyword>
<organism evidence="9 10">
    <name type="scientific">Candidatus Nealsonbacteria bacterium CG11_big_fil_rev_8_21_14_0_20_35_11</name>
    <dbReference type="NCBI Taxonomy" id="1974713"/>
    <lineage>
        <taxon>Bacteria</taxon>
        <taxon>Candidatus Nealsoniibacteriota</taxon>
    </lineage>
</organism>
<dbReference type="Proteomes" id="UP000231139">
    <property type="component" value="Unassembled WGS sequence"/>
</dbReference>
<dbReference type="EC" id="6.1.1.23" evidence="7"/>
<feature type="domain" description="Aminoacyl-transfer RNA synthetases class-II family profile" evidence="8">
    <location>
        <begin position="141"/>
        <end position="434"/>
    </location>
</feature>
<evidence type="ECO:0000313" key="10">
    <source>
        <dbReference type="Proteomes" id="UP000231139"/>
    </source>
</evidence>
<dbReference type="GO" id="GO:0050560">
    <property type="term" value="F:aspartate-tRNA(Asn) ligase activity"/>
    <property type="evidence" value="ECO:0007669"/>
    <property type="project" value="UniProtKB-EC"/>
</dbReference>
<feature type="binding site" evidence="7">
    <location>
        <position position="220"/>
    </location>
    <ligand>
        <name>L-aspartate</name>
        <dbReference type="ChEBI" id="CHEBI:29991"/>
    </ligand>
</feature>
<keyword evidence="2 7" id="KW-0436">Ligase</keyword>